<dbReference type="InterPro" id="IPR000601">
    <property type="entry name" value="PKD_dom"/>
</dbReference>
<feature type="domain" description="PKD" evidence="2">
    <location>
        <begin position="708"/>
        <end position="797"/>
    </location>
</feature>
<evidence type="ECO:0000256" key="1">
    <source>
        <dbReference type="SAM" id="SignalP"/>
    </source>
</evidence>
<sequence length="1133" mass="122092">MKYSVVTVLLLLVMAAGADVCAQQRLSNKGKDFWVGYGPHQFMESILSDTDGAIGAQEMVLYLSAEQDADVTVTIDSSGLNHPFGENWSKTYHVNANQVLMTDKIPKSGMYNATLHSEPVSAGCPDCTNSEGLFTRRGIHITSTTPIVAYAHIYAQATSGATMLMPVETWGYTYTSLNSKQMRSNNSNTCYSFMYVIAQHDNTVIEIIPSVDTRNGHLKGVPYRATLQKGHIYQVIGAPLNSKLPVNSWGEELTGTTVRSIANDAGGCYPIAVFSGSSRTENPCGGLEGLRVYGGDNDMQQVFPRQAWGKRYLTAPTSEGASSNLFMNNIYKIQVQDVNTVVKKNGVVLPVSSMITPGNFYYYESSTADYIEADKPVMVAQYMSGGCVLDQMGDPEMFYISPMEQGIKHVGFFRNNLFLIKYNYLTLIIPDKGVSSLKIDGKVDDYNYKYAHPNKPGYSVVVKRWVGGQAQCIAESDSAFTAITYGLGGAESYGYNAGTYINNLNASGSLRNEANTTSTINEYTCAGTPVELSLKVHGTPATRIEWKLSSVPGISPAADVVQAAPVPAATEVTDGETFYTYRLPGTYTISQPGTYILPVLHTNPSSESCNQTDTIRLEITVKPRVTPPVQIQYTGCTGDTLHLRAAATSGNGYTFNRFTFTFPGPHVRTNEQKIDTLLPAGSYALQYRGITTEGCTADSAFTVAIHEKPVAAFDTEKDICLGEPSTFTDKSAGSGVALSRWTWLFGDGITAEYTMSRNIIRSYQRFGNYLPKLAVTDVNGCVSDTFSMPVAVHAVPDAAFTPPAAICMPGAATFTNQSVIEDNSALRYTWNMGDGSASLTTRDVNHTYAASGSYVVKLTVTSTAGCTDEATHTISRFYTQPVAAFTIAPERVCQGKDQVFTDASTAAGSTVTAWSWTFGDGTTADTRNPVKRYTAAGNYAVKLTVTNAVGCTSVAANGNATVYVQPQIDAGPSFTILKGNTVTLAATAQNVATMDLQWTPAALLTGANTLTPSLVATETATYTLTATGKVGGCVTTDQTEVLVYTAVTVPNAFTPNNDGIHDTWEILYLDGYPGSIVQVFDRYGRQVFIGQPGQNVAWKGTYNGKPVPTGTYYYIVDLKNGAKKMTGSVTVIR</sequence>
<dbReference type="CDD" id="cd00146">
    <property type="entry name" value="PKD"/>
    <property type="match status" value="3"/>
</dbReference>
<gene>
    <name evidence="3" type="ORF">GCM10011379_18210</name>
</gene>
<dbReference type="Gene3D" id="2.60.40.10">
    <property type="entry name" value="Immunoglobulins"/>
    <property type="match status" value="3"/>
</dbReference>
<dbReference type="PROSITE" id="PS50093">
    <property type="entry name" value="PKD"/>
    <property type="match status" value="3"/>
</dbReference>
<dbReference type="SMART" id="SM00089">
    <property type="entry name" value="PKD"/>
    <property type="match status" value="3"/>
</dbReference>
<dbReference type="PANTHER" id="PTHR46534:SF1">
    <property type="entry name" value="IGGFC-BINDING PROTEIN N-TERMINAL DOMAIN-CONTAINING PROTEIN"/>
    <property type="match status" value="1"/>
</dbReference>
<accession>A0A917IX09</accession>
<name>A0A917IX09_9BACT</name>
<dbReference type="InterPro" id="IPR026341">
    <property type="entry name" value="T9SS_type_B"/>
</dbReference>
<reference evidence="3" key="2">
    <citation type="submission" date="2020-09" db="EMBL/GenBank/DDBJ databases">
        <authorList>
            <person name="Sun Q."/>
            <person name="Zhou Y."/>
        </authorList>
    </citation>
    <scope>NUCLEOTIDE SEQUENCE</scope>
    <source>
        <strain evidence="3">CGMCC 1.15290</strain>
    </source>
</reference>
<dbReference type="Pfam" id="PF18911">
    <property type="entry name" value="PKD_4"/>
    <property type="match status" value="3"/>
</dbReference>
<feature type="chain" id="PRO_5037195351" description="PKD domain-containing protein" evidence="1">
    <location>
        <begin position="19"/>
        <end position="1133"/>
    </location>
</feature>
<feature type="domain" description="PKD" evidence="2">
    <location>
        <begin position="828"/>
        <end position="874"/>
    </location>
</feature>
<dbReference type="Proteomes" id="UP000627292">
    <property type="component" value="Unassembled WGS sequence"/>
</dbReference>
<evidence type="ECO:0000313" key="3">
    <source>
        <dbReference type="EMBL" id="GGH65258.1"/>
    </source>
</evidence>
<dbReference type="AlphaFoldDB" id="A0A917IX09"/>
<dbReference type="Pfam" id="PF13585">
    <property type="entry name" value="CHU_C"/>
    <property type="match status" value="1"/>
</dbReference>
<dbReference type="InterPro" id="IPR022409">
    <property type="entry name" value="PKD/Chitinase_dom"/>
</dbReference>
<keyword evidence="1" id="KW-0732">Signal</keyword>
<dbReference type="InterPro" id="IPR035986">
    <property type="entry name" value="PKD_dom_sf"/>
</dbReference>
<dbReference type="EMBL" id="BMIB01000002">
    <property type="protein sequence ID" value="GGH65258.1"/>
    <property type="molecule type" value="Genomic_DNA"/>
</dbReference>
<dbReference type="SUPFAM" id="SSF49299">
    <property type="entry name" value="PKD domain"/>
    <property type="match status" value="3"/>
</dbReference>
<comment type="caution">
    <text evidence="3">The sequence shown here is derived from an EMBL/GenBank/DDBJ whole genome shotgun (WGS) entry which is preliminary data.</text>
</comment>
<dbReference type="PANTHER" id="PTHR46534">
    <property type="entry name" value="IGGFC_BINDING DOMAIN-CONTAINING PROTEIN"/>
    <property type="match status" value="1"/>
</dbReference>
<dbReference type="InterPro" id="IPR035234">
    <property type="entry name" value="IgGFc-bd_N"/>
</dbReference>
<dbReference type="NCBIfam" id="TIGR04131">
    <property type="entry name" value="Bac_Flav_CTERM"/>
    <property type="match status" value="1"/>
</dbReference>
<keyword evidence="4" id="KW-1185">Reference proteome</keyword>
<proteinExistence type="predicted"/>
<protein>
    <recommendedName>
        <fullName evidence="2">PKD domain-containing protein</fullName>
    </recommendedName>
</protein>
<dbReference type="Pfam" id="PF17517">
    <property type="entry name" value="IgGFc_binding"/>
    <property type="match status" value="1"/>
</dbReference>
<organism evidence="3 4">
    <name type="scientific">Filimonas zeae</name>
    <dbReference type="NCBI Taxonomy" id="1737353"/>
    <lineage>
        <taxon>Bacteria</taxon>
        <taxon>Pseudomonadati</taxon>
        <taxon>Bacteroidota</taxon>
        <taxon>Chitinophagia</taxon>
        <taxon>Chitinophagales</taxon>
        <taxon>Chitinophagaceae</taxon>
        <taxon>Filimonas</taxon>
    </lineage>
</organism>
<reference evidence="3" key="1">
    <citation type="journal article" date="2014" name="Int. J. Syst. Evol. Microbiol.">
        <title>Complete genome sequence of Corynebacterium casei LMG S-19264T (=DSM 44701T), isolated from a smear-ripened cheese.</title>
        <authorList>
            <consortium name="US DOE Joint Genome Institute (JGI-PGF)"/>
            <person name="Walter F."/>
            <person name="Albersmeier A."/>
            <person name="Kalinowski J."/>
            <person name="Ruckert C."/>
        </authorList>
    </citation>
    <scope>NUCLEOTIDE SEQUENCE</scope>
    <source>
        <strain evidence="3">CGMCC 1.15290</strain>
    </source>
</reference>
<feature type="signal peptide" evidence="1">
    <location>
        <begin position="1"/>
        <end position="18"/>
    </location>
</feature>
<feature type="domain" description="PKD" evidence="2">
    <location>
        <begin position="881"/>
        <end position="950"/>
    </location>
</feature>
<evidence type="ECO:0000313" key="4">
    <source>
        <dbReference type="Proteomes" id="UP000627292"/>
    </source>
</evidence>
<dbReference type="RefSeq" id="WP_188951721.1">
    <property type="nucleotide sequence ID" value="NZ_BMIB01000002.1"/>
</dbReference>
<dbReference type="InterPro" id="IPR013783">
    <property type="entry name" value="Ig-like_fold"/>
</dbReference>
<evidence type="ECO:0000259" key="2">
    <source>
        <dbReference type="PROSITE" id="PS50093"/>
    </source>
</evidence>